<accession>A0A4Q9PB40</accession>
<gene>
    <name evidence="1" type="ORF">BD310DRAFT_276177</name>
</gene>
<keyword evidence="2" id="KW-1185">Reference proteome</keyword>
<protein>
    <submittedName>
        <fullName evidence="1">Uncharacterized protein</fullName>
    </submittedName>
</protein>
<dbReference type="EMBL" id="ML145277">
    <property type="protein sequence ID" value="TBU51904.1"/>
    <property type="molecule type" value="Genomic_DNA"/>
</dbReference>
<dbReference type="Proteomes" id="UP000292082">
    <property type="component" value="Unassembled WGS sequence"/>
</dbReference>
<reference evidence="1 2" key="1">
    <citation type="submission" date="2019-01" db="EMBL/GenBank/DDBJ databases">
        <title>Draft genome sequences of three monokaryotic isolates of the white-rot basidiomycete fungus Dichomitus squalens.</title>
        <authorList>
            <consortium name="DOE Joint Genome Institute"/>
            <person name="Lopez S.C."/>
            <person name="Andreopoulos B."/>
            <person name="Pangilinan J."/>
            <person name="Lipzen A."/>
            <person name="Riley R."/>
            <person name="Ahrendt S."/>
            <person name="Ng V."/>
            <person name="Barry K."/>
            <person name="Daum C."/>
            <person name="Grigoriev I.V."/>
            <person name="Hilden K.S."/>
            <person name="Makela M.R."/>
            <person name="de Vries R.P."/>
        </authorList>
    </citation>
    <scope>NUCLEOTIDE SEQUENCE [LARGE SCALE GENOMIC DNA]</scope>
    <source>
        <strain evidence="1 2">CBS 464.89</strain>
    </source>
</reference>
<evidence type="ECO:0000313" key="1">
    <source>
        <dbReference type="EMBL" id="TBU51904.1"/>
    </source>
</evidence>
<evidence type="ECO:0000313" key="2">
    <source>
        <dbReference type="Proteomes" id="UP000292082"/>
    </source>
</evidence>
<name>A0A4Q9PB40_9APHY</name>
<organism evidence="1 2">
    <name type="scientific">Dichomitus squalens</name>
    <dbReference type="NCBI Taxonomy" id="114155"/>
    <lineage>
        <taxon>Eukaryota</taxon>
        <taxon>Fungi</taxon>
        <taxon>Dikarya</taxon>
        <taxon>Basidiomycota</taxon>
        <taxon>Agaricomycotina</taxon>
        <taxon>Agaricomycetes</taxon>
        <taxon>Polyporales</taxon>
        <taxon>Polyporaceae</taxon>
        <taxon>Dichomitus</taxon>
    </lineage>
</organism>
<dbReference type="AlphaFoldDB" id="A0A4Q9PB40"/>
<proteinExistence type="predicted"/>
<sequence>MWQRGPSVHSNVTLALQVQKPATPLLYLLAHALSHPSIRPPRSTLPDLVPTTTFSRSSDLSPSPRHCFHGLCVLHPPIPITPITFLALPSTRTRALRASRSISPHPACHLMHPILISSPLFSVSVLVPPPFPHVNPYLILHDHDPGRSAVALSFLVPPFTLHVPFSSLFCVFATLLPFFPASRRIQCYVYSRN</sequence>